<keyword evidence="2" id="KW-0813">Transport</keyword>
<evidence type="ECO:0000256" key="4">
    <source>
        <dbReference type="ARBA" id="ARBA00022989"/>
    </source>
</evidence>
<feature type="transmembrane region" description="Helical" evidence="6">
    <location>
        <begin position="278"/>
        <end position="300"/>
    </location>
</feature>
<organism evidence="8 9">
    <name type="scientific">Rhizopus stolonifer</name>
    <name type="common">Rhizopus nigricans</name>
    <dbReference type="NCBI Taxonomy" id="4846"/>
    <lineage>
        <taxon>Eukaryota</taxon>
        <taxon>Fungi</taxon>
        <taxon>Fungi incertae sedis</taxon>
        <taxon>Mucoromycota</taxon>
        <taxon>Mucoromycotina</taxon>
        <taxon>Mucoromycetes</taxon>
        <taxon>Mucorales</taxon>
        <taxon>Mucorineae</taxon>
        <taxon>Rhizopodaceae</taxon>
        <taxon>Rhizopus</taxon>
    </lineage>
</organism>
<feature type="transmembrane region" description="Helical" evidence="6">
    <location>
        <begin position="312"/>
        <end position="332"/>
    </location>
</feature>
<comment type="subcellular location">
    <subcellularLocation>
        <location evidence="1">Membrane</location>
        <topology evidence="1">Multi-pass membrane protein</topology>
    </subcellularLocation>
</comment>
<dbReference type="STRING" id="4846.A0A367IR44"/>
<reference evidence="8 9" key="1">
    <citation type="journal article" date="2018" name="G3 (Bethesda)">
        <title>Phylogenetic and Phylogenomic Definition of Rhizopus Species.</title>
        <authorList>
            <person name="Gryganskyi A.P."/>
            <person name="Golan J."/>
            <person name="Dolatabadi S."/>
            <person name="Mondo S."/>
            <person name="Robb S."/>
            <person name="Idnurm A."/>
            <person name="Muszewska A."/>
            <person name="Steczkiewicz K."/>
            <person name="Masonjones S."/>
            <person name="Liao H.L."/>
            <person name="Gajdeczka M.T."/>
            <person name="Anike F."/>
            <person name="Vuek A."/>
            <person name="Anishchenko I.M."/>
            <person name="Voigt K."/>
            <person name="de Hoog G.S."/>
            <person name="Smith M.E."/>
            <person name="Heitman J."/>
            <person name="Vilgalys R."/>
            <person name="Stajich J.E."/>
        </authorList>
    </citation>
    <scope>NUCLEOTIDE SEQUENCE [LARGE SCALE GENOMIC DNA]</scope>
    <source>
        <strain evidence="8 9">LSU 92-RS-03</strain>
    </source>
</reference>
<dbReference type="AlphaFoldDB" id="A0A367IR44"/>
<accession>A0A367IR44</accession>
<feature type="non-terminal residue" evidence="8">
    <location>
        <position position="1"/>
    </location>
</feature>
<dbReference type="PROSITE" id="PS50850">
    <property type="entry name" value="MFS"/>
    <property type="match status" value="1"/>
</dbReference>
<proteinExistence type="predicted"/>
<feature type="transmembrane region" description="Helical" evidence="6">
    <location>
        <begin position="40"/>
        <end position="63"/>
    </location>
</feature>
<dbReference type="Pfam" id="PF07690">
    <property type="entry name" value="MFS_1"/>
    <property type="match status" value="1"/>
</dbReference>
<feature type="domain" description="Major facilitator superfamily (MFS) profile" evidence="7">
    <location>
        <begin position="1"/>
        <end position="337"/>
    </location>
</feature>
<evidence type="ECO:0000256" key="3">
    <source>
        <dbReference type="ARBA" id="ARBA00022692"/>
    </source>
</evidence>
<dbReference type="EMBL" id="PJQM01006263">
    <property type="protein sequence ID" value="RCH79961.1"/>
    <property type="molecule type" value="Genomic_DNA"/>
</dbReference>
<keyword evidence="9" id="KW-1185">Reference proteome</keyword>
<evidence type="ECO:0000259" key="7">
    <source>
        <dbReference type="PROSITE" id="PS50850"/>
    </source>
</evidence>
<dbReference type="Gene3D" id="1.20.1250.20">
    <property type="entry name" value="MFS general substrate transporter like domains"/>
    <property type="match status" value="1"/>
</dbReference>
<feature type="transmembrane region" description="Helical" evidence="6">
    <location>
        <begin position="75"/>
        <end position="95"/>
    </location>
</feature>
<sequence length="372" mass="41582">NFGGYVVVRIFVAITEAGFIPSCLLYFTTWYKSTELATRLSWFWGIQSLASAFSGLISFGIFNLDGVGGLYGWKWLFLIDGIITHVVGFVAIFYLPGSPATTRGLLRGKNGWFTQRETAIAVTRIIDDDKYKLEQNLRITWHDVRIALADTKVWTHLLIAFLSIMYPTPMTTYFPKLIKGYGFSVTTSNLLTVPAYIIGLVVSIIVAHSADKYGSYGLHALVSLVWSMSGYLALIFLPDSAGRWSFYAVTLLAASVPSFHGMNIAWMASNAAPHGKRVLALGAIIGAANICSVPGSQIYQQDDGPRYTKGNWGVFAVIVLTALVCIFQHFRYSLTNKYREKKWQSLTESEKEEYNKSTKDEGSNRLDYRFRV</sequence>
<dbReference type="PANTHER" id="PTHR43791">
    <property type="entry name" value="PERMEASE-RELATED"/>
    <property type="match status" value="1"/>
</dbReference>
<comment type="caution">
    <text evidence="8">The sequence shown here is derived from an EMBL/GenBank/DDBJ whole genome shotgun (WGS) entry which is preliminary data.</text>
</comment>
<dbReference type="OrthoDB" id="1935484at2759"/>
<dbReference type="PANTHER" id="PTHR43791:SF36">
    <property type="entry name" value="TRANSPORTER, PUTATIVE (AFU_ORTHOLOGUE AFUA_6G08340)-RELATED"/>
    <property type="match status" value="1"/>
</dbReference>
<gene>
    <name evidence="8" type="ORF">CU098_005715</name>
</gene>
<dbReference type="InterPro" id="IPR036259">
    <property type="entry name" value="MFS_trans_sf"/>
</dbReference>
<dbReference type="GO" id="GO:0016020">
    <property type="term" value="C:membrane"/>
    <property type="evidence" value="ECO:0007669"/>
    <property type="project" value="UniProtKB-SubCell"/>
</dbReference>
<evidence type="ECO:0000256" key="6">
    <source>
        <dbReference type="SAM" id="Phobius"/>
    </source>
</evidence>
<evidence type="ECO:0000256" key="2">
    <source>
        <dbReference type="ARBA" id="ARBA00022448"/>
    </source>
</evidence>
<name>A0A367IR44_RHIST</name>
<evidence type="ECO:0000256" key="1">
    <source>
        <dbReference type="ARBA" id="ARBA00004141"/>
    </source>
</evidence>
<feature type="transmembrane region" description="Helical" evidence="6">
    <location>
        <begin position="218"/>
        <end position="238"/>
    </location>
</feature>
<keyword evidence="5 6" id="KW-0472">Membrane</keyword>
<feature type="transmembrane region" description="Helical" evidence="6">
    <location>
        <begin position="6"/>
        <end position="28"/>
    </location>
</feature>
<dbReference type="GO" id="GO:0022857">
    <property type="term" value="F:transmembrane transporter activity"/>
    <property type="evidence" value="ECO:0007669"/>
    <property type="project" value="InterPro"/>
</dbReference>
<protein>
    <recommendedName>
        <fullName evidence="7">Major facilitator superfamily (MFS) profile domain-containing protein</fullName>
    </recommendedName>
</protein>
<keyword evidence="3 6" id="KW-0812">Transmembrane</keyword>
<feature type="transmembrane region" description="Helical" evidence="6">
    <location>
        <begin position="180"/>
        <end position="206"/>
    </location>
</feature>
<dbReference type="InterPro" id="IPR011701">
    <property type="entry name" value="MFS"/>
</dbReference>
<keyword evidence="4 6" id="KW-1133">Transmembrane helix</keyword>
<evidence type="ECO:0000256" key="5">
    <source>
        <dbReference type="ARBA" id="ARBA00023136"/>
    </source>
</evidence>
<feature type="transmembrane region" description="Helical" evidence="6">
    <location>
        <begin position="244"/>
        <end position="266"/>
    </location>
</feature>
<evidence type="ECO:0000313" key="8">
    <source>
        <dbReference type="EMBL" id="RCH79961.1"/>
    </source>
</evidence>
<dbReference type="SUPFAM" id="SSF103473">
    <property type="entry name" value="MFS general substrate transporter"/>
    <property type="match status" value="1"/>
</dbReference>
<evidence type="ECO:0000313" key="9">
    <source>
        <dbReference type="Proteomes" id="UP000253551"/>
    </source>
</evidence>
<dbReference type="Proteomes" id="UP000253551">
    <property type="component" value="Unassembled WGS sequence"/>
</dbReference>
<dbReference type="InterPro" id="IPR020846">
    <property type="entry name" value="MFS_dom"/>
</dbReference>
<feature type="transmembrane region" description="Helical" evidence="6">
    <location>
        <begin position="153"/>
        <end position="174"/>
    </location>
</feature>